<dbReference type="EMBL" id="CP048852">
    <property type="protein sequence ID" value="QIW79509.1"/>
    <property type="molecule type" value="Genomic_DNA"/>
</dbReference>
<evidence type="ECO:0000313" key="2">
    <source>
        <dbReference type="Proteomes" id="UP000501914"/>
    </source>
</evidence>
<organism evidence="1 2">
    <name type="scientific">Bacillus tequilensis</name>
    <dbReference type="NCBI Taxonomy" id="227866"/>
    <lineage>
        <taxon>Bacteria</taxon>
        <taxon>Bacillati</taxon>
        <taxon>Bacillota</taxon>
        <taxon>Bacilli</taxon>
        <taxon>Bacillales</taxon>
        <taxon>Bacillaceae</taxon>
        <taxon>Bacillus</taxon>
    </lineage>
</organism>
<name>A0A6H0WHS6_9BACI</name>
<keyword evidence="2" id="KW-1185">Reference proteome</keyword>
<protein>
    <submittedName>
        <fullName evidence="1">Uncharacterized protein</fullName>
    </submittedName>
</protein>
<dbReference type="AlphaFoldDB" id="A0A6H0WHS6"/>
<dbReference type="Proteomes" id="UP000501914">
    <property type="component" value="Chromosome"/>
</dbReference>
<reference evidence="1 2" key="1">
    <citation type="submission" date="2020-02" db="EMBL/GenBank/DDBJ databases">
        <title>Genome sequencing, annotation and comparative genomic analysis of Bacillus tequilensis EA-CB0015, an effective biological control agent against Pseudocercospora fijiensis in banana plants.</title>
        <authorList>
            <person name="Cuellar-Gaviria T.Z."/>
            <person name="Ju K.-S."/>
            <person name="Villegas-Escobar V."/>
        </authorList>
    </citation>
    <scope>NUCLEOTIDE SEQUENCE [LARGE SCALE GENOMIC DNA]</scope>
    <source>
        <strain evidence="1 2">EA-CB0015</strain>
    </source>
</reference>
<accession>A0A6H0WHS6</accession>
<dbReference type="KEGG" id="bteq:G4P54_06750"/>
<dbReference type="RefSeq" id="WP_167872177.1">
    <property type="nucleotide sequence ID" value="NZ_CP048852.1"/>
</dbReference>
<sequence length="50" mass="5883">MSGDKVKKLVRRVKFVDYGRFGLSGYSLRVRERSAMILKHLKKRTKKSDI</sequence>
<evidence type="ECO:0000313" key="1">
    <source>
        <dbReference type="EMBL" id="QIW79509.1"/>
    </source>
</evidence>
<proteinExistence type="predicted"/>
<gene>
    <name evidence="1" type="ORF">G4P54_06750</name>
</gene>